<organism evidence="1 2">
    <name type="scientific">Ancylostoma ceylanicum</name>
    <dbReference type="NCBI Taxonomy" id="53326"/>
    <lineage>
        <taxon>Eukaryota</taxon>
        <taxon>Metazoa</taxon>
        <taxon>Ecdysozoa</taxon>
        <taxon>Nematoda</taxon>
        <taxon>Chromadorea</taxon>
        <taxon>Rhabditida</taxon>
        <taxon>Rhabditina</taxon>
        <taxon>Rhabditomorpha</taxon>
        <taxon>Strongyloidea</taxon>
        <taxon>Ancylostomatidae</taxon>
        <taxon>Ancylostomatinae</taxon>
        <taxon>Ancylostoma</taxon>
    </lineage>
</organism>
<accession>A0A016SVN8</accession>
<dbReference type="Proteomes" id="UP000024635">
    <property type="component" value="Unassembled WGS sequence"/>
</dbReference>
<proteinExistence type="predicted"/>
<name>A0A016SVN8_9BILA</name>
<evidence type="ECO:0000313" key="2">
    <source>
        <dbReference type="Proteomes" id="UP000024635"/>
    </source>
</evidence>
<reference evidence="2" key="1">
    <citation type="journal article" date="2015" name="Nat. Genet.">
        <title>The genome and transcriptome of the zoonotic hookworm Ancylostoma ceylanicum identify infection-specific gene families.</title>
        <authorList>
            <person name="Schwarz E.M."/>
            <person name="Hu Y."/>
            <person name="Antoshechkin I."/>
            <person name="Miller M.M."/>
            <person name="Sternberg P.W."/>
            <person name="Aroian R.V."/>
        </authorList>
    </citation>
    <scope>NUCLEOTIDE SEQUENCE</scope>
    <source>
        <strain evidence="2">HY135</strain>
    </source>
</reference>
<keyword evidence="2" id="KW-1185">Reference proteome</keyword>
<sequence length="80" mass="9629">MMEDRLVASLTHLIRKDLVLSNSDVYSVPELCCDSLSWIRQQGRTHQKNKYRYTHPTGYKSMRNEKWPARRIYECKLDMH</sequence>
<dbReference type="AlphaFoldDB" id="A0A016SVN8"/>
<dbReference type="EMBL" id="JARK01001507">
    <property type="protein sequence ID" value="EYB94451.1"/>
    <property type="molecule type" value="Genomic_DNA"/>
</dbReference>
<protein>
    <submittedName>
        <fullName evidence="1">Uncharacterized protein</fullName>
    </submittedName>
</protein>
<comment type="caution">
    <text evidence="1">The sequence shown here is derived from an EMBL/GenBank/DDBJ whole genome shotgun (WGS) entry which is preliminary data.</text>
</comment>
<gene>
    <name evidence="1" type="primary">Acey_s0171.g298</name>
    <name evidence="1" type="ORF">Y032_0171g298</name>
</gene>
<evidence type="ECO:0000313" key="1">
    <source>
        <dbReference type="EMBL" id="EYB94451.1"/>
    </source>
</evidence>